<organism evidence="8 9">
    <name type="scientific">Camelimonas lactis</name>
    <dbReference type="NCBI Taxonomy" id="659006"/>
    <lineage>
        <taxon>Bacteria</taxon>
        <taxon>Pseudomonadati</taxon>
        <taxon>Pseudomonadota</taxon>
        <taxon>Alphaproteobacteria</taxon>
        <taxon>Hyphomicrobiales</taxon>
        <taxon>Chelatococcaceae</taxon>
        <taxon>Camelimonas</taxon>
    </lineage>
</organism>
<dbReference type="Pfam" id="PF03960">
    <property type="entry name" value="ArsC"/>
    <property type="match status" value="1"/>
</dbReference>
<dbReference type="AlphaFoldDB" id="A0A4V6NMU7"/>
<evidence type="ECO:0000256" key="3">
    <source>
        <dbReference type="ARBA" id="ARBA00023002"/>
    </source>
</evidence>
<evidence type="ECO:0000256" key="7">
    <source>
        <dbReference type="RuleBase" id="RU362029"/>
    </source>
</evidence>
<evidence type="ECO:0000313" key="8">
    <source>
        <dbReference type="EMBL" id="TCO14188.1"/>
    </source>
</evidence>
<evidence type="ECO:0000256" key="2">
    <source>
        <dbReference type="ARBA" id="ARBA00022849"/>
    </source>
</evidence>
<evidence type="ECO:0000256" key="4">
    <source>
        <dbReference type="ARBA" id="ARBA00038969"/>
    </source>
</evidence>
<dbReference type="PANTHER" id="PTHR30041">
    <property type="entry name" value="ARSENATE REDUCTASE"/>
    <property type="match status" value="1"/>
</dbReference>
<name>A0A4V6NMU7_9HYPH</name>
<evidence type="ECO:0000256" key="6">
    <source>
        <dbReference type="PROSITE-ProRule" id="PRU01282"/>
    </source>
</evidence>
<keyword evidence="9" id="KW-1185">Reference proteome</keyword>
<dbReference type="Proteomes" id="UP000294881">
    <property type="component" value="Unassembled WGS sequence"/>
</dbReference>
<dbReference type="Gene3D" id="3.40.30.10">
    <property type="entry name" value="Glutaredoxin"/>
    <property type="match status" value="1"/>
</dbReference>
<dbReference type="CDD" id="cd03034">
    <property type="entry name" value="ArsC_ArsC"/>
    <property type="match status" value="1"/>
</dbReference>
<dbReference type="PROSITE" id="PS51353">
    <property type="entry name" value="ARSC"/>
    <property type="match status" value="1"/>
</dbReference>
<dbReference type="PANTHER" id="PTHR30041:SF5">
    <property type="entry name" value="ARSENATE REDUCTASE-RELATED"/>
    <property type="match status" value="1"/>
</dbReference>
<dbReference type="RefSeq" id="WP_132005018.1">
    <property type="nucleotide sequence ID" value="NZ_JBHUNN010000002.1"/>
</dbReference>
<dbReference type="GO" id="GO:0008794">
    <property type="term" value="F:arsenate reductase (glutaredoxin) activity"/>
    <property type="evidence" value="ECO:0007669"/>
    <property type="project" value="UniProtKB-UniRule"/>
</dbReference>
<dbReference type="EC" id="1.20.4.1" evidence="4 7"/>
<dbReference type="GO" id="GO:0046685">
    <property type="term" value="P:response to arsenic-containing substance"/>
    <property type="evidence" value="ECO:0007669"/>
    <property type="project" value="UniProtKB-KW"/>
</dbReference>
<evidence type="ECO:0000313" key="9">
    <source>
        <dbReference type="Proteomes" id="UP000294881"/>
    </source>
</evidence>
<dbReference type="OrthoDB" id="9790554at2"/>
<dbReference type="EMBL" id="SLWL01000004">
    <property type="protein sequence ID" value="TCO14188.1"/>
    <property type="molecule type" value="Genomic_DNA"/>
</dbReference>
<dbReference type="InterPro" id="IPR036249">
    <property type="entry name" value="Thioredoxin-like_sf"/>
</dbReference>
<keyword evidence="3 7" id="KW-0560">Oxidoreductase</keyword>
<dbReference type="SUPFAM" id="SSF52833">
    <property type="entry name" value="Thioredoxin-like"/>
    <property type="match status" value="1"/>
</dbReference>
<dbReference type="InterPro" id="IPR006660">
    <property type="entry name" value="Arsenate_reductase-like"/>
</dbReference>
<gene>
    <name evidence="8" type="ORF">EV666_104141</name>
</gene>
<comment type="catalytic activity">
    <reaction evidence="7">
        <text>[glutaredoxin]-dithiol + arsenate + glutathione + H(+) = glutathionyl-S-S-[glutaredoxin] + arsenite + H2O</text>
        <dbReference type="Rhea" id="RHEA:22016"/>
        <dbReference type="Rhea" id="RHEA-COMP:10729"/>
        <dbReference type="Rhea" id="RHEA-COMP:17668"/>
        <dbReference type="ChEBI" id="CHEBI:15377"/>
        <dbReference type="ChEBI" id="CHEBI:15378"/>
        <dbReference type="ChEBI" id="CHEBI:29242"/>
        <dbReference type="ChEBI" id="CHEBI:29950"/>
        <dbReference type="ChEBI" id="CHEBI:48597"/>
        <dbReference type="ChEBI" id="CHEBI:57925"/>
        <dbReference type="ChEBI" id="CHEBI:146199"/>
        <dbReference type="EC" id="1.20.4.1"/>
    </reaction>
</comment>
<keyword evidence="2" id="KW-0059">Arsenical resistance</keyword>
<protein>
    <recommendedName>
        <fullName evidence="5 7">Arsenate reductase</fullName>
        <ecNumber evidence="4 7">1.20.4.1</ecNumber>
    </recommendedName>
</protein>
<comment type="caution">
    <text evidence="8">The sequence shown here is derived from an EMBL/GenBank/DDBJ whole genome shotgun (WGS) entry which is preliminary data.</text>
</comment>
<evidence type="ECO:0000256" key="5">
    <source>
        <dbReference type="ARBA" id="ARBA00039879"/>
    </source>
</evidence>
<sequence>MSANTAGDVTIWHNPACSTSRQALELIRAAGVEPHVVLYLKDPPDRAALARLATRVEGGAGALLRRKGDRWKELAPVLGLDRPDVTDAAILDAIAAHPELLNRPVVAGPGGAAACRPPERALDLLSR</sequence>
<reference evidence="8 9" key="1">
    <citation type="submission" date="2019-03" db="EMBL/GenBank/DDBJ databases">
        <title>Genomic Encyclopedia of Type Strains, Phase IV (KMG-IV): sequencing the most valuable type-strain genomes for metagenomic binning, comparative biology and taxonomic classification.</title>
        <authorList>
            <person name="Goeker M."/>
        </authorList>
    </citation>
    <scope>NUCLEOTIDE SEQUENCE [LARGE SCALE GENOMIC DNA]</scope>
    <source>
        <strain evidence="8 9">DSM 22958</strain>
    </source>
</reference>
<dbReference type="NCBIfam" id="TIGR00014">
    <property type="entry name" value="arsC"/>
    <property type="match status" value="1"/>
</dbReference>
<comment type="similarity">
    <text evidence="1 6 7">Belongs to the ArsC family.</text>
</comment>
<dbReference type="InterPro" id="IPR006659">
    <property type="entry name" value="Arsenate_reductase"/>
</dbReference>
<accession>A0A4V6NMU7</accession>
<proteinExistence type="inferred from homology"/>
<evidence type="ECO:0000256" key="1">
    <source>
        <dbReference type="ARBA" id="ARBA00007198"/>
    </source>
</evidence>